<accession>A0A7L0CE83</accession>
<dbReference type="PANTHER" id="PTHR22605">
    <property type="entry name" value="RZ-TYPE DOMAIN-CONTAINING PROTEIN"/>
    <property type="match status" value="1"/>
</dbReference>
<dbReference type="Proteomes" id="UP000519115">
    <property type="component" value="Unassembled WGS sequence"/>
</dbReference>
<comment type="caution">
    <text evidence="1">The sequence shown here is derived from an EMBL/GenBank/DDBJ whole genome shotgun (WGS) entry which is preliminary data.</text>
</comment>
<reference evidence="1 2" key="1">
    <citation type="submission" date="2019-09" db="EMBL/GenBank/DDBJ databases">
        <title>Bird 10,000 Genomes (B10K) Project - Family phase.</title>
        <authorList>
            <person name="Zhang G."/>
        </authorList>
    </citation>
    <scope>NUCLEOTIDE SEQUENCE [LARGE SCALE GENOMIC DNA]</scope>
    <source>
        <strain evidence="1">B10K-DU-007-42</strain>
        <tissue evidence="1">Muscle</tissue>
    </source>
</reference>
<dbReference type="PANTHER" id="PTHR22605:SF16">
    <property type="entry name" value="E3 UBIQUITIN-PROTEIN LIGASE RNF213"/>
    <property type="match status" value="1"/>
</dbReference>
<keyword evidence="2" id="KW-1185">Reference proteome</keyword>
<protein>
    <submittedName>
        <fullName evidence="1">RN213 ligase</fullName>
    </submittedName>
</protein>
<dbReference type="EMBL" id="VXAF01001364">
    <property type="protein sequence ID" value="NXJ57934.1"/>
    <property type="molecule type" value="Genomic_DNA"/>
</dbReference>
<keyword evidence="1" id="KW-0436">Ligase</keyword>
<evidence type="ECO:0000313" key="1">
    <source>
        <dbReference type="EMBL" id="NXJ57934.1"/>
    </source>
</evidence>
<dbReference type="InterPro" id="IPR031248">
    <property type="entry name" value="RNF213"/>
</dbReference>
<evidence type="ECO:0000313" key="2">
    <source>
        <dbReference type="Proteomes" id="UP000519115"/>
    </source>
</evidence>
<dbReference type="GO" id="GO:0016887">
    <property type="term" value="F:ATP hydrolysis activity"/>
    <property type="evidence" value="ECO:0007669"/>
    <property type="project" value="InterPro"/>
</dbReference>
<gene>
    <name evidence="1" type="primary">Rnf213_5</name>
    <name evidence="1" type="ORF">SPITYR_R15553</name>
</gene>
<proteinExistence type="predicted"/>
<sequence>YQYLSRYKRKENLDGFTFVPGRIEGTEKECLACLMEFCGRSDPSWTELSNFTHFLNFQLRKCEQSVFFSPVVGAEFCGF</sequence>
<organism evidence="1 2">
    <name type="scientific">Spizaetus tyrannus</name>
    <name type="common">black hawk-eagle</name>
    <dbReference type="NCBI Taxonomy" id="252798"/>
    <lineage>
        <taxon>Eukaryota</taxon>
        <taxon>Metazoa</taxon>
        <taxon>Chordata</taxon>
        <taxon>Craniata</taxon>
        <taxon>Vertebrata</taxon>
        <taxon>Euteleostomi</taxon>
        <taxon>Archelosauria</taxon>
        <taxon>Archosauria</taxon>
        <taxon>Dinosauria</taxon>
        <taxon>Saurischia</taxon>
        <taxon>Theropoda</taxon>
        <taxon>Coelurosauria</taxon>
        <taxon>Aves</taxon>
        <taxon>Neognathae</taxon>
        <taxon>Neoaves</taxon>
        <taxon>Telluraves</taxon>
        <taxon>Accipitrimorphae</taxon>
        <taxon>Accipitriformes</taxon>
        <taxon>Accipitridae</taxon>
        <taxon>Accipitrinae</taxon>
        <taxon>Spizaetus</taxon>
    </lineage>
</organism>
<feature type="non-terminal residue" evidence="1">
    <location>
        <position position="79"/>
    </location>
</feature>
<dbReference type="AlphaFoldDB" id="A0A7L0CE83"/>
<dbReference type="GO" id="GO:0004842">
    <property type="term" value="F:ubiquitin-protein transferase activity"/>
    <property type="evidence" value="ECO:0007669"/>
    <property type="project" value="InterPro"/>
</dbReference>
<dbReference type="GO" id="GO:0016874">
    <property type="term" value="F:ligase activity"/>
    <property type="evidence" value="ECO:0007669"/>
    <property type="project" value="UniProtKB-KW"/>
</dbReference>
<name>A0A7L0CE83_9AVES</name>
<feature type="non-terminal residue" evidence="1">
    <location>
        <position position="1"/>
    </location>
</feature>